<dbReference type="RefSeq" id="WP_160779131.1">
    <property type="nucleotide sequence ID" value="NZ_BAAAZF010000001.1"/>
</dbReference>
<evidence type="ECO:0000256" key="2">
    <source>
        <dbReference type="ARBA" id="ARBA00022630"/>
    </source>
</evidence>
<keyword evidence="2" id="KW-0285">Flavoprotein</keyword>
<keyword evidence="3" id="KW-0560">Oxidoreductase</keyword>
<dbReference type="CDD" id="cd00038">
    <property type="entry name" value="CAP_ED"/>
    <property type="match status" value="1"/>
</dbReference>
<dbReference type="InterPro" id="IPR050097">
    <property type="entry name" value="Ferredoxin-NADP_redctase_2"/>
</dbReference>
<dbReference type="Pfam" id="PF07992">
    <property type="entry name" value="Pyr_redox_2"/>
    <property type="match status" value="1"/>
</dbReference>
<feature type="domain" description="Cyclic nucleotide-binding" evidence="4">
    <location>
        <begin position="33"/>
        <end position="131"/>
    </location>
</feature>
<dbReference type="OrthoDB" id="9786503at2"/>
<evidence type="ECO:0000259" key="4">
    <source>
        <dbReference type="PROSITE" id="PS50042"/>
    </source>
</evidence>
<dbReference type="PANTHER" id="PTHR48105">
    <property type="entry name" value="THIOREDOXIN REDUCTASE 1-RELATED-RELATED"/>
    <property type="match status" value="1"/>
</dbReference>
<dbReference type="EMBL" id="WTYE01000001">
    <property type="protein sequence ID" value="MXP31714.1"/>
    <property type="molecule type" value="Genomic_DNA"/>
</dbReference>
<keyword evidence="6" id="KW-1185">Reference proteome</keyword>
<dbReference type="InterPro" id="IPR014710">
    <property type="entry name" value="RmlC-like_jellyroll"/>
</dbReference>
<dbReference type="InterPro" id="IPR023753">
    <property type="entry name" value="FAD/NAD-binding_dom"/>
</dbReference>
<dbReference type="Pfam" id="PF00027">
    <property type="entry name" value="cNMP_binding"/>
    <property type="match status" value="1"/>
</dbReference>
<protein>
    <recommendedName>
        <fullName evidence="1">Thioredoxin reductase</fullName>
    </recommendedName>
</protein>
<dbReference type="GO" id="GO:0016491">
    <property type="term" value="F:oxidoreductase activity"/>
    <property type="evidence" value="ECO:0007669"/>
    <property type="project" value="UniProtKB-KW"/>
</dbReference>
<dbReference type="PRINTS" id="PR00368">
    <property type="entry name" value="FADPNR"/>
</dbReference>
<organism evidence="5 6">
    <name type="scientific">Parerythrobacter jejuensis</name>
    <dbReference type="NCBI Taxonomy" id="795812"/>
    <lineage>
        <taxon>Bacteria</taxon>
        <taxon>Pseudomonadati</taxon>
        <taxon>Pseudomonadota</taxon>
        <taxon>Alphaproteobacteria</taxon>
        <taxon>Sphingomonadales</taxon>
        <taxon>Erythrobacteraceae</taxon>
        <taxon>Parerythrobacter</taxon>
    </lineage>
</organism>
<reference evidence="5 6" key="1">
    <citation type="submission" date="2019-12" db="EMBL/GenBank/DDBJ databases">
        <title>Genomic-based taxomic classification of the family Erythrobacteraceae.</title>
        <authorList>
            <person name="Xu L."/>
        </authorList>
    </citation>
    <scope>NUCLEOTIDE SEQUENCE [LARGE SCALE GENOMIC DNA]</scope>
    <source>
        <strain evidence="5 6">JCM 16677</strain>
    </source>
</reference>
<proteinExistence type="predicted"/>
<sequence>MENFGDELETMKRVPLSEDHVAAIRAIGNECTYQSGDIVAEVGDPMDTFVYCVDGEIEVLDPYTRERLLDASVGPTQFVGEIGFLNRGSWFLPMRAAKPTKTIEAPREDMLALMSRVPELSDHIISVFAARRRKQFELKNSSIKLIGADRDPAVQQVERFLSRNRIPFQSYDMDGSDDETLEVCNLTDHQPSVIMDRDELIEDPTPRKVAQRMNLDLDICSQRVFDVLIVGGGPAGVAGAVYCGAEGLEALVVEDTAIGGQAGTSSRIENYMGFPTGISGTDLVYRGQIQALKFGTRFAMPRRVEKLAKREDGLFCATLDDGDEVCARAVLVSTGVQYRRLPLDRLEELEGAGVFYAATDMEARFCRNTEAVVVGGGNSAGQAAMYLSRTARHVHVLVRGDSLAASMSSYLTERLEADSRITIQYGTQIGALHGEDHLEGVTFQTADGDRRVDTRALFIMIGAAPNTGWLTGLAETDDRGFVKTGDTVGRPSPFETSCDGIYAVGDVRHGSVKRVASAVGEGSVVVSEIWGYIDRQKSGDGA</sequence>
<gene>
    <name evidence="5" type="ORF">GRI94_07750</name>
</gene>
<dbReference type="AlphaFoldDB" id="A0A845AQ18"/>
<dbReference type="PRINTS" id="PR00469">
    <property type="entry name" value="PNDRDTASEII"/>
</dbReference>
<dbReference type="Gene3D" id="3.50.50.60">
    <property type="entry name" value="FAD/NAD(P)-binding domain"/>
    <property type="match status" value="2"/>
</dbReference>
<evidence type="ECO:0000256" key="1">
    <source>
        <dbReference type="ARBA" id="ARBA00018719"/>
    </source>
</evidence>
<dbReference type="Gene3D" id="2.60.120.10">
    <property type="entry name" value="Jelly Rolls"/>
    <property type="match status" value="1"/>
</dbReference>
<accession>A0A845AQ18</accession>
<dbReference type="PROSITE" id="PS50042">
    <property type="entry name" value="CNMP_BINDING_3"/>
    <property type="match status" value="1"/>
</dbReference>
<dbReference type="InterPro" id="IPR018490">
    <property type="entry name" value="cNMP-bd_dom_sf"/>
</dbReference>
<evidence type="ECO:0000256" key="3">
    <source>
        <dbReference type="ARBA" id="ARBA00023002"/>
    </source>
</evidence>
<dbReference type="Proteomes" id="UP000446786">
    <property type="component" value="Unassembled WGS sequence"/>
</dbReference>
<dbReference type="SUPFAM" id="SSF51905">
    <property type="entry name" value="FAD/NAD(P)-binding domain"/>
    <property type="match status" value="1"/>
</dbReference>
<evidence type="ECO:0000313" key="5">
    <source>
        <dbReference type="EMBL" id="MXP31714.1"/>
    </source>
</evidence>
<dbReference type="InterPro" id="IPR036188">
    <property type="entry name" value="FAD/NAD-bd_sf"/>
</dbReference>
<dbReference type="SUPFAM" id="SSF51206">
    <property type="entry name" value="cAMP-binding domain-like"/>
    <property type="match status" value="1"/>
</dbReference>
<name>A0A845AQ18_9SPHN</name>
<dbReference type="InterPro" id="IPR000595">
    <property type="entry name" value="cNMP-bd_dom"/>
</dbReference>
<comment type="caution">
    <text evidence="5">The sequence shown here is derived from an EMBL/GenBank/DDBJ whole genome shotgun (WGS) entry which is preliminary data.</text>
</comment>
<evidence type="ECO:0000313" key="6">
    <source>
        <dbReference type="Proteomes" id="UP000446786"/>
    </source>
</evidence>